<reference evidence="2" key="1">
    <citation type="submission" date="2021-03" db="EMBL/GenBank/DDBJ databases">
        <authorList>
            <person name="Tagirdzhanova G."/>
        </authorList>
    </citation>
    <scope>NUCLEOTIDE SEQUENCE</scope>
</reference>
<feature type="compositionally biased region" description="Low complexity" evidence="1">
    <location>
        <begin position="91"/>
        <end position="105"/>
    </location>
</feature>
<feature type="compositionally biased region" description="Polar residues" evidence="1">
    <location>
        <begin position="34"/>
        <end position="43"/>
    </location>
</feature>
<keyword evidence="3" id="KW-1185">Reference proteome</keyword>
<evidence type="ECO:0000256" key="1">
    <source>
        <dbReference type="SAM" id="MobiDB-lite"/>
    </source>
</evidence>
<protein>
    <submittedName>
        <fullName evidence="2">Uncharacterized protein</fullName>
    </submittedName>
</protein>
<gene>
    <name evidence="2" type="ORF">ALECFALPRED_006394</name>
</gene>
<dbReference type="Proteomes" id="UP000664203">
    <property type="component" value="Unassembled WGS sequence"/>
</dbReference>
<organism evidence="2 3">
    <name type="scientific">Alectoria fallacina</name>
    <dbReference type="NCBI Taxonomy" id="1903189"/>
    <lineage>
        <taxon>Eukaryota</taxon>
        <taxon>Fungi</taxon>
        <taxon>Dikarya</taxon>
        <taxon>Ascomycota</taxon>
        <taxon>Pezizomycotina</taxon>
        <taxon>Lecanoromycetes</taxon>
        <taxon>OSLEUM clade</taxon>
        <taxon>Lecanoromycetidae</taxon>
        <taxon>Lecanorales</taxon>
        <taxon>Lecanorineae</taxon>
        <taxon>Parmeliaceae</taxon>
        <taxon>Alectoria</taxon>
    </lineage>
</organism>
<evidence type="ECO:0000313" key="2">
    <source>
        <dbReference type="EMBL" id="CAF9935443.1"/>
    </source>
</evidence>
<feature type="region of interest" description="Disordered" evidence="1">
    <location>
        <begin position="88"/>
        <end position="112"/>
    </location>
</feature>
<comment type="caution">
    <text evidence="2">The sequence shown here is derived from an EMBL/GenBank/DDBJ whole genome shotgun (WGS) entry which is preliminary data.</text>
</comment>
<proteinExistence type="predicted"/>
<dbReference type="OrthoDB" id="10465984at2759"/>
<dbReference type="AlphaFoldDB" id="A0A8H3G9A6"/>
<name>A0A8H3G9A6_9LECA</name>
<sequence>MADNPGKKSSIHRMDLIFDDIGRDLTPRPRKGSASGSALPQRTFSKEDEQSSEDGIPTDEPAQRSHKRSRSSKEILEKVPLIRRTLQRELSSTSSSKEASESSKSQISFTQENEDSYTMIKNAIFTANLLFRLKNIFVFDNPINGHFVLSIETCITAGQKLVTEWHESTMSEAVHGAKRPEQALEDLLGTEEIVDNETWARKKEVIGTTITTIADGLKLVILEAEREILRQEWDLTMAAKKIEKLSREQAEKRLS</sequence>
<evidence type="ECO:0000313" key="3">
    <source>
        <dbReference type="Proteomes" id="UP000664203"/>
    </source>
</evidence>
<feature type="region of interest" description="Disordered" evidence="1">
    <location>
        <begin position="20"/>
        <end position="74"/>
    </location>
</feature>
<dbReference type="EMBL" id="CAJPDR010000407">
    <property type="protein sequence ID" value="CAF9935443.1"/>
    <property type="molecule type" value="Genomic_DNA"/>
</dbReference>
<accession>A0A8H3G9A6</accession>